<gene>
    <name evidence="1" type="ORF">IWQ57_005761</name>
</gene>
<feature type="non-terminal residue" evidence="1">
    <location>
        <position position="1"/>
    </location>
</feature>
<keyword evidence="2" id="KW-1185">Reference proteome</keyword>
<protein>
    <submittedName>
        <fullName evidence="1">Uncharacterized protein</fullName>
    </submittedName>
</protein>
<sequence>PGAAADPRAQEEVVRRSGLARPAAAAARVEPPAVTARGRAAAPAASLARRAPRPRPLGPLLVPVLAARRQLPAHCAHLPSCAYGRAPEPAPAPAARQRGPRRPVAHVARTAAPDDDAAAATAAAACALVHRKPAAHAAPRQTCLAAPPEHGATPAAAGPLLAGRPVIATGAGPLELSGQPAM</sequence>
<proteinExistence type="predicted"/>
<dbReference type="Proteomes" id="UP001140234">
    <property type="component" value="Unassembled WGS sequence"/>
</dbReference>
<reference evidence="1" key="1">
    <citation type="submission" date="2022-07" db="EMBL/GenBank/DDBJ databases">
        <title>Phylogenomic reconstructions and comparative analyses of Kickxellomycotina fungi.</title>
        <authorList>
            <person name="Reynolds N.K."/>
            <person name="Stajich J.E."/>
            <person name="Barry K."/>
            <person name="Grigoriev I.V."/>
            <person name="Crous P."/>
            <person name="Smith M.E."/>
        </authorList>
    </citation>
    <scope>NUCLEOTIDE SEQUENCE</scope>
    <source>
        <strain evidence="1">CBS 109366</strain>
    </source>
</reference>
<evidence type="ECO:0000313" key="1">
    <source>
        <dbReference type="EMBL" id="KAJ2762604.1"/>
    </source>
</evidence>
<dbReference type="EMBL" id="JANBUJ010002931">
    <property type="protein sequence ID" value="KAJ2762604.1"/>
    <property type="molecule type" value="Genomic_DNA"/>
</dbReference>
<feature type="non-terminal residue" evidence="1">
    <location>
        <position position="182"/>
    </location>
</feature>
<evidence type="ECO:0000313" key="2">
    <source>
        <dbReference type="Proteomes" id="UP001140234"/>
    </source>
</evidence>
<accession>A0ACC1JLT8</accession>
<organism evidence="1 2">
    <name type="scientific">Coemansia nantahalensis</name>
    <dbReference type="NCBI Taxonomy" id="2789366"/>
    <lineage>
        <taxon>Eukaryota</taxon>
        <taxon>Fungi</taxon>
        <taxon>Fungi incertae sedis</taxon>
        <taxon>Zoopagomycota</taxon>
        <taxon>Kickxellomycotina</taxon>
        <taxon>Kickxellomycetes</taxon>
        <taxon>Kickxellales</taxon>
        <taxon>Kickxellaceae</taxon>
        <taxon>Coemansia</taxon>
    </lineage>
</organism>
<name>A0ACC1JLT8_9FUNG</name>
<comment type="caution">
    <text evidence="1">The sequence shown here is derived from an EMBL/GenBank/DDBJ whole genome shotgun (WGS) entry which is preliminary data.</text>
</comment>